<organism evidence="1">
    <name type="scientific">Rhizophora mucronata</name>
    <name type="common">Asiatic mangrove</name>
    <dbReference type="NCBI Taxonomy" id="61149"/>
    <lineage>
        <taxon>Eukaryota</taxon>
        <taxon>Viridiplantae</taxon>
        <taxon>Streptophyta</taxon>
        <taxon>Embryophyta</taxon>
        <taxon>Tracheophyta</taxon>
        <taxon>Spermatophyta</taxon>
        <taxon>Magnoliopsida</taxon>
        <taxon>eudicotyledons</taxon>
        <taxon>Gunneridae</taxon>
        <taxon>Pentapetalae</taxon>
        <taxon>rosids</taxon>
        <taxon>fabids</taxon>
        <taxon>Malpighiales</taxon>
        <taxon>Rhizophoraceae</taxon>
        <taxon>Rhizophora</taxon>
    </lineage>
</organism>
<sequence length="58" mass="6425">MVPEIIDLHVHSDALRLIEAANTAMDAANEGCTCWCPQYKSCFYGISKTIINCICFLS</sequence>
<dbReference type="AlphaFoldDB" id="A0A2P2ITD1"/>
<protein>
    <submittedName>
        <fullName evidence="1">Uncharacterized protein</fullName>
    </submittedName>
</protein>
<reference evidence="1" key="1">
    <citation type="submission" date="2018-02" db="EMBL/GenBank/DDBJ databases">
        <title>Rhizophora mucronata_Transcriptome.</title>
        <authorList>
            <person name="Meera S.P."/>
            <person name="Sreeshan A."/>
            <person name="Augustine A."/>
        </authorList>
    </citation>
    <scope>NUCLEOTIDE SEQUENCE</scope>
    <source>
        <tissue evidence="1">Leaf</tissue>
    </source>
</reference>
<accession>A0A2P2ITD1</accession>
<name>A0A2P2ITD1_RHIMU</name>
<dbReference type="EMBL" id="GGEC01003975">
    <property type="protein sequence ID" value="MBW84458.1"/>
    <property type="molecule type" value="Transcribed_RNA"/>
</dbReference>
<proteinExistence type="predicted"/>
<evidence type="ECO:0000313" key="1">
    <source>
        <dbReference type="EMBL" id="MBW84458.1"/>
    </source>
</evidence>